<dbReference type="InterPro" id="IPR045540">
    <property type="entry name" value="YegS/DAGK_C"/>
</dbReference>
<dbReference type="Pfam" id="PF00781">
    <property type="entry name" value="DAGK_cat"/>
    <property type="match status" value="1"/>
</dbReference>
<evidence type="ECO:0000256" key="1">
    <source>
        <dbReference type="ARBA" id="ARBA00001946"/>
    </source>
</evidence>
<accession>I4EDF3</accession>
<dbReference type="GO" id="GO:0016301">
    <property type="term" value="F:kinase activity"/>
    <property type="evidence" value="ECO:0007669"/>
    <property type="project" value="UniProtKB-KW"/>
</dbReference>
<dbReference type="AlphaFoldDB" id="I4EDF3"/>
<dbReference type="EMBL" id="CAGS01000055">
    <property type="protein sequence ID" value="CCF82715.1"/>
    <property type="molecule type" value="Genomic_DNA"/>
</dbReference>
<keyword evidence="10" id="KW-0594">Phospholipid biosynthesis</keyword>
<dbReference type="InterPro" id="IPR050187">
    <property type="entry name" value="Lipid_Phosphate_FormReg"/>
</dbReference>
<keyword evidence="8" id="KW-0460">Magnesium</keyword>
<evidence type="ECO:0000256" key="7">
    <source>
        <dbReference type="ARBA" id="ARBA00022840"/>
    </source>
</evidence>
<keyword evidence="6 14" id="KW-0418">Kinase</keyword>
<feature type="region of interest" description="Disordered" evidence="12">
    <location>
        <begin position="1"/>
        <end position="25"/>
    </location>
</feature>
<keyword evidence="7" id="KW-0067">ATP-binding</keyword>
<comment type="caution">
    <text evidence="14">The sequence shown here is derived from an EMBL/GenBank/DDBJ whole genome shotgun (WGS) entry which is preliminary data.</text>
</comment>
<evidence type="ECO:0000256" key="11">
    <source>
        <dbReference type="ARBA" id="ARBA00023264"/>
    </source>
</evidence>
<evidence type="ECO:0000256" key="2">
    <source>
        <dbReference type="ARBA" id="ARBA00022516"/>
    </source>
</evidence>
<reference evidence="14 15" key="1">
    <citation type="journal article" date="2012" name="ISME J.">
        <title>Nitrification expanded: discovery, physiology and genomics of a nitrite-oxidizing bacterium from the phylum Chloroflexi.</title>
        <authorList>
            <person name="Sorokin D.Y."/>
            <person name="Lucker S."/>
            <person name="Vejmelkova D."/>
            <person name="Kostrikina N.A."/>
            <person name="Kleerebezem R."/>
            <person name="Rijpstra W.I."/>
            <person name="Damste J.S."/>
            <person name="Le Paslier D."/>
            <person name="Muyzer G."/>
            <person name="Wagner M."/>
            <person name="van Loosdrecht M.C."/>
            <person name="Daims H."/>
        </authorList>
    </citation>
    <scope>NUCLEOTIDE SEQUENCE [LARGE SCALE GENOMIC DNA]</scope>
    <source>
        <strain evidence="15">none</strain>
    </source>
</reference>
<dbReference type="PANTHER" id="PTHR12358">
    <property type="entry name" value="SPHINGOSINE KINASE"/>
    <property type="match status" value="1"/>
</dbReference>
<dbReference type="InterPro" id="IPR017438">
    <property type="entry name" value="ATP-NAD_kinase_N"/>
</dbReference>
<comment type="cofactor">
    <cofactor evidence="1">
        <name>Mg(2+)</name>
        <dbReference type="ChEBI" id="CHEBI:18420"/>
    </cofactor>
</comment>
<dbReference type="Pfam" id="PF19279">
    <property type="entry name" value="YegS_C"/>
    <property type="match status" value="1"/>
</dbReference>
<gene>
    <name evidence="14" type="ORF">NITHO_1480007</name>
</gene>
<dbReference type="Proteomes" id="UP000004221">
    <property type="component" value="Unassembled WGS sequence"/>
</dbReference>
<keyword evidence="11" id="KW-1208">Phospholipid metabolism</keyword>
<organism evidence="14 15">
    <name type="scientific">Nitrolancea hollandica Lb</name>
    <dbReference type="NCBI Taxonomy" id="1129897"/>
    <lineage>
        <taxon>Bacteria</taxon>
        <taxon>Pseudomonadati</taxon>
        <taxon>Thermomicrobiota</taxon>
        <taxon>Thermomicrobia</taxon>
        <taxon>Sphaerobacterales</taxon>
        <taxon>Sphaerobacterineae</taxon>
        <taxon>Sphaerobacteraceae</taxon>
        <taxon>Nitrolancea</taxon>
    </lineage>
</organism>
<dbReference type="Gene3D" id="2.60.200.40">
    <property type="match status" value="1"/>
</dbReference>
<evidence type="ECO:0000256" key="6">
    <source>
        <dbReference type="ARBA" id="ARBA00022777"/>
    </source>
</evidence>
<keyword evidence="15" id="KW-1185">Reference proteome</keyword>
<dbReference type="SMART" id="SM00046">
    <property type="entry name" value="DAGKc"/>
    <property type="match status" value="1"/>
</dbReference>
<dbReference type="PROSITE" id="PS50146">
    <property type="entry name" value="DAGK"/>
    <property type="match status" value="1"/>
</dbReference>
<dbReference type="InterPro" id="IPR005218">
    <property type="entry name" value="Diacylglycerol/lipid_kinase"/>
</dbReference>
<evidence type="ECO:0000259" key="13">
    <source>
        <dbReference type="PROSITE" id="PS50146"/>
    </source>
</evidence>
<name>I4EDF3_9BACT</name>
<evidence type="ECO:0000256" key="10">
    <source>
        <dbReference type="ARBA" id="ARBA00023209"/>
    </source>
</evidence>
<evidence type="ECO:0000256" key="3">
    <source>
        <dbReference type="ARBA" id="ARBA00022679"/>
    </source>
</evidence>
<protein>
    <submittedName>
        <fullName evidence="14">Diacylglycerol kinase catalytic region</fullName>
    </submittedName>
</protein>
<evidence type="ECO:0000313" key="14">
    <source>
        <dbReference type="EMBL" id="CCF82715.1"/>
    </source>
</evidence>
<dbReference type="SUPFAM" id="SSF111331">
    <property type="entry name" value="NAD kinase/diacylglycerol kinase-like"/>
    <property type="match status" value="1"/>
</dbReference>
<dbReference type="Gene3D" id="3.40.50.10330">
    <property type="entry name" value="Probable inorganic polyphosphate/atp-NAD kinase, domain 1"/>
    <property type="match status" value="1"/>
</dbReference>
<dbReference type="InterPro" id="IPR016064">
    <property type="entry name" value="NAD/diacylglycerol_kinase_sf"/>
</dbReference>
<evidence type="ECO:0000256" key="4">
    <source>
        <dbReference type="ARBA" id="ARBA00022723"/>
    </source>
</evidence>
<keyword evidence="4" id="KW-0479">Metal-binding</keyword>
<keyword evidence="2" id="KW-0444">Lipid biosynthesis</keyword>
<dbReference type="GO" id="GO:0046872">
    <property type="term" value="F:metal ion binding"/>
    <property type="evidence" value="ECO:0007669"/>
    <property type="project" value="UniProtKB-KW"/>
</dbReference>
<dbReference type="RefSeq" id="WP_008475035.1">
    <property type="nucleotide sequence ID" value="NZ_CAGS01000055.1"/>
</dbReference>
<dbReference type="PANTHER" id="PTHR12358:SF106">
    <property type="entry name" value="LIPID KINASE YEGS"/>
    <property type="match status" value="1"/>
</dbReference>
<proteinExistence type="predicted"/>
<dbReference type="GO" id="GO:0005886">
    <property type="term" value="C:plasma membrane"/>
    <property type="evidence" value="ECO:0007669"/>
    <property type="project" value="TreeGrafter"/>
</dbReference>
<keyword evidence="5" id="KW-0547">Nucleotide-binding</keyword>
<keyword evidence="3" id="KW-0808">Transferase</keyword>
<evidence type="ECO:0000256" key="8">
    <source>
        <dbReference type="ARBA" id="ARBA00022842"/>
    </source>
</evidence>
<keyword evidence="9" id="KW-0443">Lipid metabolism</keyword>
<evidence type="ECO:0000256" key="9">
    <source>
        <dbReference type="ARBA" id="ARBA00023098"/>
    </source>
</evidence>
<feature type="domain" description="DAGKc" evidence="13">
    <location>
        <begin position="26"/>
        <end position="161"/>
    </location>
</feature>
<evidence type="ECO:0000313" key="15">
    <source>
        <dbReference type="Proteomes" id="UP000004221"/>
    </source>
</evidence>
<dbReference type="GO" id="GO:0008654">
    <property type="term" value="P:phospholipid biosynthetic process"/>
    <property type="evidence" value="ECO:0007669"/>
    <property type="project" value="UniProtKB-KW"/>
</dbReference>
<dbReference type="NCBIfam" id="TIGR00147">
    <property type="entry name" value="YegS/Rv2252/BmrU family lipid kinase"/>
    <property type="match status" value="1"/>
</dbReference>
<dbReference type="InterPro" id="IPR001206">
    <property type="entry name" value="Diacylglycerol_kinase_cat_dom"/>
</dbReference>
<evidence type="ECO:0000256" key="5">
    <source>
        <dbReference type="ARBA" id="ARBA00022741"/>
    </source>
</evidence>
<evidence type="ECO:0000256" key="12">
    <source>
        <dbReference type="SAM" id="MobiDB-lite"/>
    </source>
</evidence>
<dbReference type="GO" id="GO:0005524">
    <property type="term" value="F:ATP binding"/>
    <property type="evidence" value="ECO:0007669"/>
    <property type="project" value="UniProtKB-KW"/>
</dbReference>
<sequence length="341" mass="36750">MVSKTDEPTISKAEQSRESRELPRERLTGEIDIIINPTSGNGRAGRAWPALKRQIEAMGLIPREHRTAGIGDATRITRERLCSGAREIAVVGGDGTLNEVVNGFFHDGIPVAPDATLSIIPCGTGRDFSRMLKIAGPERAIRLLPVSVVRPIDVGLIRYRADGENRSRCFINVADVGLGAETAAWMNQSSKAAGGFLSYLAGVIRTILVFRGRPATVIVDDELIHEGPIGMVVLANASYLAGGMRMAPAASLTDGLLDVLVLRDVPKRVLLTSLLPSVYRGTHIQHPAVLHLRGKKIDVRSPIPLPFEVDGEQPGTTDLLATVLPRTLRVRMPYAATVEDG</sequence>